<dbReference type="PROSITE" id="PS50863">
    <property type="entry name" value="B3"/>
    <property type="match status" value="1"/>
</dbReference>
<evidence type="ECO:0000256" key="2">
    <source>
        <dbReference type="ARBA" id="ARBA00023015"/>
    </source>
</evidence>
<keyword evidence="5" id="KW-0539">Nucleus</keyword>
<comment type="subcellular location">
    <subcellularLocation>
        <location evidence="1">Nucleus</location>
    </subcellularLocation>
</comment>
<dbReference type="GeneID" id="107785253"/>
<keyword evidence="3" id="KW-0238">DNA-binding</keyword>
<dbReference type="AlphaFoldDB" id="A0A1S3ZCN7"/>
<keyword evidence="4" id="KW-0804">Transcription</keyword>
<dbReference type="RefSeq" id="XP_016461992.2">
    <property type="nucleotide sequence ID" value="XM_016606506.2"/>
</dbReference>
<dbReference type="CDD" id="cd10017">
    <property type="entry name" value="B3_DNA"/>
    <property type="match status" value="1"/>
</dbReference>
<dbReference type="GO" id="GO:0005634">
    <property type="term" value="C:nucleus"/>
    <property type="evidence" value="ECO:0007669"/>
    <property type="project" value="UniProtKB-SubCell"/>
</dbReference>
<dbReference type="SUPFAM" id="SSF101936">
    <property type="entry name" value="DNA-binding pseudobarrel domain"/>
    <property type="match status" value="1"/>
</dbReference>
<dbReference type="Gene3D" id="2.40.330.10">
    <property type="entry name" value="DNA-binding pseudobarrel domain"/>
    <property type="match status" value="1"/>
</dbReference>
<evidence type="ECO:0000256" key="4">
    <source>
        <dbReference type="ARBA" id="ARBA00023163"/>
    </source>
</evidence>
<dbReference type="PANTHER" id="PTHR31920">
    <property type="entry name" value="B3 DOMAIN-CONTAINING"/>
    <property type="match status" value="1"/>
</dbReference>
<dbReference type="PANTHER" id="PTHR31920:SF112">
    <property type="entry name" value="TF-B3 DOMAIN-CONTAINING PROTEIN"/>
    <property type="match status" value="1"/>
</dbReference>
<dbReference type="GO" id="GO:0003677">
    <property type="term" value="F:DNA binding"/>
    <property type="evidence" value="ECO:0007669"/>
    <property type="project" value="UniProtKB-KW"/>
</dbReference>
<keyword evidence="6" id="KW-1185">Reference proteome</keyword>
<dbReference type="SMART" id="SM01019">
    <property type="entry name" value="B3"/>
    <property type="match status" value="1"/>
</dbReference>
<organism evidence="6 7">
    <name type="scientific">Nicotiana tabacum</name>
    <name type="common">Common tobacco</name>
    <dbReference type="NCBI Taxonomy" id="4097"/>
    <lineage>
        <taxon>Eukaryota</taxon>
        <taxon>Viridiplantae</taxon>
        <taxon>Streptophyta</taxon>
        <taxon>Embryophyta</taxon>
        <taxon>Tracheophyta</taxon>
        <taxon>Spermatophyta</taxon>
        <taxon>Magnoliopsida</taxon>
        <taxon>eudicotyledons</taxon>
        <taxon>Gunneridae</taxon>
        <taxon>Pentapetalae</taxon>
        <taxon>asterids</taxon>
        <taxon>lamiids</taxon>
        <taxon>Solanales</taxon>
        <taxon>Solanaceae</taxon>
        <taxon>Nicotianoideae</taxon>
        <taxon>Nicotianeae</taxon>
        <taxon>Nicotiana</taxon>
    </lineage>
</organism>
<reference evidence="7" key="2">
    <citation type="submission" date="2025-08" db="UniProtKB">
        <authorList>
            <consortium name="RefSeq"/>
        </authorList>
    </citation>
    <scope>IDENTIFICATION</scope>
    <source>
        <tissue evidence="7">Leaf</tissue>
    </source>
</reference>
<dbReference type="PaxDb" id="4097-A0A1S3ZCN7"/>
<sequence>MGCEKEASDECKQNSLLFHGKRVSSFFKVMIDKSFRKILYFPPMFARSVSHLTDQETYLEDSSGQRWRVTVCDHKGSLAIRQGWPKFSSEHGLNLGDFLVFYYVEGQYFIVQIYDKSGCQKIKFYSDFCKGKRKTRTYPEKTSQVKLLQTTDINPVNKRSKISAVSESEKVTCKAHITKFATNIDADTGKGQLVYPAVYVDESFCMVDRDAQYHQGDDRLCLHLSSFEMPASKPLAEGTSSLLKADDGNSNHVETNLRSQTEPNLVVVADYLNSEELLPKFEAEITGTDMVPAEDIPLLSQKDQNDCPSGIISSSFLKPAANVNKNDDVSNVTKYQNHWMSTDTNCHMMLQSDNKDGRCTGINQITREKSNDASQFARETRLVKKEFEETAAKAYYPARAISARETRLVKKEFEETAAKAYYPARAISDSGKEPANGNEKVIKSEPADSGDMPSLTAVSYSCLLEVDGRDFLELPESWRKYLMKKAKLERWIIFLRGPDKKIWPILYHRRSGVDVLTNGWKFFAAAYGLNRGDDCLFELENQLECIFAVRKL</sequence>
<dbReference type="OrthoDB" id="635132at2759"/>
<evidence type="ECO:0000256" key="3">
    <source>
        <dbReference type="ARBA" id="ARBA00023125"/>
    </source>
</evidence>
<evidence type="ECO:0000313" key="6">
    <source>
        <dbReference type="Proteomes" id="UP000790787"/>
    </source>
</evidence>
<dbReference type="KEGG" id="nta:107785253"/>
<accession>A0A1S3ZCN7</accession>
<dbReference type="RefSeq" id="XP_016461992.1">
    <property type="nucleotide sequence ID" value="XM_016606506.1"/>
</dbReference>
<evidence type="ECO:0000256" key="5">
    <source>
        <dbReference type="ARBA" id="ARBA00023242"/>
    </source>
</evidence>
<dbReference type="STRING" id="4097.A0A1S3ZCN7"/>
<evidence type="ECO:0000256" key="1">
    <source>
        <dbReference type="ARBA" id="ARBA00004123"/>
    </source>
</evidence>
<reference evidence="6" key="1">
    <citation type="journal article" date="2014" name="Nat. Commun.">
        <title>The tobacco genome sequence and its comparison with those of tomato and potato.</title>
        <authorList>
            <person name="Sierro N."/>
            <person name="Battey J.N."/>
            <person name="Ouadi S."/>
            <person name="Bakaher N."/>
            <person name="Bovet L."/>
            <person name="Willig A."/>
            <person name="Goepfert S."/>
            <person name="Peitsch M.C."/>
            <person name="Ivanov N.V."/>
        </authorList>
    </citation>
    <scope>NUCLEOTIDE SEQUENCE [LARGE SCALE GENOMIC DNA]</scope>
</reference>
<evidence type="ECO:0000313" key="7">
    <source>
        <dbReference type="RefSeq" id="XP_016461992.2"/>
    </source>
</evidence>
<keyword evidence="2" id="KW-0805">Transcription regulation</keyword>
<name>A0A1S3ZCN7_TOBAC</name>
<dbReference type="InterPro" id="IPR015300">
    <property type="entry name" value="DNA-bd_pseudobarrel_sf"/>
</dbReference>
<protein>
    <submittedName>
        <fullName evidence="7">Uncharacterized protein LOC107785253 isoform X1</fullName>
    </submittedName>
</protein>
<proteinExistence type="predicted"/>
<dbReference type="InterPro" id="IPR050655">
    <property type="entry name" value="Plant_B3_domain"/>
</dbReference>
<dbReference type="Pfam" id="PF02362">
    <property type="entry name" value="B3"/>
    <property type="match status" value="1"/>
</dbReference>
<dbReference type="Proteomes" id="UP000790787">
    <property type="component" value="Chromosome 4"/>
</dbReference>
<dbReference type="InterPro" id="IPR003340">
    <property type="entry name" value="B3_DNA-bd"/>
</dbReference>
<gene>
    <name evidence="7" type="primary">LOC107785253</name>
</gene>